<keyword evidence="4 5" id="KW-0472">Membrane</keyword>
<dbReference type="PROSITE" id="PS50850">
    <property type="entry name" value="MFS"/>
    <property type="match status" value="1"/>
</dbReference>
<evidence type="ECO:0000256" key="4">
    <source>
        <dbReference type="ARBA" id="ARBA00023136"/>
    </source>
</evidence>
<dbReference type="EMBL" id="JAWNFV010000003">
    <property type="protein sequence ID" value="MDY5140084.1"/>
    <property type="molecule type" value="Genomic_DNA"/>
</dbReference>
<evidence type="ECO:0000256" key="2">
    <source>
        <dbReference type="ARBA" id="ARBA00022692"/>
    </source>
</evidence>
<name>A0AAW9HE54_9ACTO</name>
<dbReference type="PIRSF" id="PIRSF002808">
    <property type="entry name" value="Hexose_phosphate_transp"/>
    <property type="match status" value="1"/>
</dbReference>
<dbReference type="EMBL" id="JAWNFY010000004">
    <property type="protein sequence ID" value="MDY5145742.1"/>
    <property type="molecule type" value="Genomic_DNA"/>
</dbReference>
<evidence type="ECO:0000313" key="9">
    <source>
        <dbReference type="Proteomes" id="UP001284901"/>
    </source>
</evidence>
<dbReference type="Pfam" id="PF07690">
    <property type="entry name" value="MFS_1"/>
    <property type="match status" value="1"/>
</dbReference>
<comment type="subcellular location">
    <subcellularLocation>
        <location evidence="1">Cell membrane</location>
        <topology evidence="1">Multi-pass membrane protein</topology>
    </subcellularLocation>
</comment>
<feature type="transmembrane region" description="Helical" evidence="5">
    <location>
        <begin position="89"/>
        <end position="106"/>
    </location>
</feature>
<dbReference type="RefSeq" id="WP_087069932.1">
    <property type="nucleotide sequence ID" value="NZ_CAUPFC010000004.1"/>
</dbReference>
<proteinExistence type="predicted"/>
<evidence type="ECO:0000256" key="5">
    <source>
        <dbReference type="SAM" id="Phobius"/>
    </source>
</evidence>
<evidence type="ECO:0000259" key="6">
    <source>
        <dbReference type="PROSITE" id="PS50850"/>
    </source>
</evidence>
<comment type="caution">
    <text evidence="7">The sequence shown here is derived from an EMBL/GenBank/DDBJ whole genome shotgun (WGS) entry which is preliminary data.</text>
</comment>
<feature type="transmembrane region" description="Helical" evidence="5">
    <location>
        <begin position="279"/>
        <end position="300"/>
    </location>
</feature>
<feature type="transmembrane region" description="Helical" evidence="5">
    <location>
        <begin position="175"/>
        <end position="195"/>
    </location>
</feature>
<keyword evidence="3 5" id="KW-1133">Transmembrane helix</keyword>
<evidence type="ECO:0000256" key="3">
    <source>
        <dbReference type="ARBA" id="ARBA00022989"/>
    </source>
</evidence>
<dbReference type="GeneID" id="92813553"/>
<feature type="transmembrane region" description="Helical" evidence="5">
    <location>
        <begin position="21"/>
        <end position="37"/>
    </location>
</feature>
<dbReference type="AlphaFoldDB" id="A0AAW9HE54"/>
<dbReference type="SUPFAM" id="SSF103473">
    <property type="entry name" value="MFS general substrate transporter"/>
    <property type="match status" value="1"/>
</dbReference>
<feature type="transmembrane region" description="Helical" evidence="5">
    <location>
        <begin position="112"/>
        <end position="137"/>
    </location>
</feature>
<dbReference type="PANTHER" id="PTHR43826:SF3">
    <property type="entry name" value="GLUCOSE-6-PHOSPHATE EXCHANGER SLC37A4"/>
    <property type="match status" value="1"/>
</dbReference>
<gene>
    <name evidence="7" type="ORF">R6G74_01965</name>
    <name evidence="8" type="ORF">R6P33_01725</name>
</gene>
<dbReference type="InterPro" id="IPR000849">
    <property type="entry name" value="Sugar_P_transporter"/>
</dbReference>
<evidence type="ECO:0000256" key="1">
    <source>
        <dbReference type="ARBA" id="ARBA00004651"/>
    </source>
</evidence>
<feature type="domain" description="Major facilitator superfamily (MFS) profile" evidence="6">
    <location>
        <begin position="23"/>
        <end position="422"/>
    </location>
</feature>
<dbReference type="InterPro" id="IPR011701">
    <property type="entry name" value="MFS"/>
</dbReference>
<protein>
    <submittedName>
        <fullName evidence="7">MFS transporter</fullName>
    </submittedName>
</protein>
<feature type="transmembrane region" description="Helical" evidence="5">
    <location>
        <begin position="309"/>
        <end position="327"/>
    </location>
</feature>
<feature type="transmembrane region" description="Helical" evidence="5">
    <location>
        <begin position="393"/>
        <end position="417"/>
    </location>
</feature>
<keyword evidence="9" id="KW-1185">Reference proteome</keyword>
<feature type="transmembrane region" description="Helical" evidence="5">
    <location>
        <begin position="363"/>
        <end position="387"/>
    </location>
</feature>
<feature type="transmembrane region" description="Helical" evidence="5">
    <location>
        <begin position="149"/>
        <end position="169"/>
    </location>
</feature>
<evidence type="ECO:0000313" key="10">
    <source>
        <dbReference type="Proteomes" id="UP001288320"/>
    </source>
</evidence>
<sequence length="427" mass="45221">MAATRFPPGSTSAPDYYRWRAHVFLVVYIGYVFAYTTRNNLKVVSARFVEEEGWSLYQVGFVLSAFTLAYGFGKIIFGMVADRVSLRRLFGGALIISGTLCILTGFPSSPHAIAALTFANGLVQSALAPAALVLLGAWYPNSSRGSRVAIWNTSQNLGAALLPLLAGALTGWSLAHFHIFLIPGLFTIAVGIWAYRTGADRPWRQGLPTLTMLFGPAGTPQLSTRADGYWPTVVRAVLTNRWILTLVGINTLLYCIRFGVINWVVIFAAAHTTGRDGEIALAGAELAAIPASFAFGAYAARYPNRASSAAMKAMLALAVALAAWPHLAFSSSSAAGALLLGALIYGPQVSINMLTLSLVPDNVAGAATGVVGAAGYLAGETLANFLIPHLVTGYGWTVAYTSLALTALICAAGYASLRGPEMRSLRY</sequence>
<dbReference type="GO" id="GO:0035435">
    <property type="term" value="P:phosphate ion transmembrane transport"/>
    <property type="evidence" value="ECO:0007669"/>
    <property type="project" value="TreeGrafter"/>
</dbReference>
<dbReference type="GO" id="GO:0005886">
    <property type="term" value="C:plasma membrane"/>
    <property type="evidence" value="ECO:0007669"/>
    <property type="project" value="UniProtKB-SubCell"/>
</dbReference>
<feature type="transmembrane region" description="Helical" evidence="5">
    <location>
        <begin position="333"/>
        <end position="351"/>
    </location>
</feature>
<evidence type="ECO:0000313" key="8">
    <source>
        <dbReference type="EMBL" id="MDY5145742.1"/>
    </source>
</evidence>
<dbReference type="InterPro" id="IPR036259">
    <property type="entry name" value="MFS_trans_sf"/>
</dbReference>
<dbReference type="Gene3D" id="1.20.1250.20">
    <property type="entry name" value="MFS general substrate transporter like domains"/>
    <property type="match status" value="2"/>
</dbReference>
<organism evidence="7 10">
    <name type="scientific">Actinotignum timonense</name>
    <dbReference type="NCBI Taxonomy" id="1870995"/>
    <lineage>
        <taxon>Bacteria</taxon>
        <taxon>Bacillati</taxon>
        <taxon>Actinomycetota</taxon>
        <taxon>Actinomycetes</taxon>
        <taxon>Actinomycetales</taxon>
        <taxon>Actinomycetaceae</taxon>
        <taxon>Actinotignum</taxon>
    </lineage>
</organism>
<reference evidence="7 9" key="1">
    <citation type="submission" date="2023-10" db="EMBL/GenBank/DDBJ databases">
        <title>Whole Genome based description of the genera Actinobaculum and Actinotignum reveals a complex phylogenetic relationship within the species included in the genus Actinotignum.</title>
        <authorList>
            <person name="Jensen C.S."/>
            <person name="Dargis R."/>
            <person name="Kemp M."/>
            <person name="Christensen J.J."/>
        </authorList>
    </citation>
    <scope>NUCLEOTIDE SEQUENCE</scope>
    <source>
        <strain evidence="8 9">SLA_B089</strain>
        <strain evidence="7">SLA_B245</strain>
    </source>
</reference>
<dbReference type="Proteomes" id="UP001284901">
    <property type="component" value="Unassembled WGS sequence"/>
</dbReference>
<dbReference type="InterPro" id="IPR020846">
    <property type="entry name" value="MFS_dom"/>
</dbReference>
<dbReference type="GO" id="GO:0061513">
    <property type="term" value="F:glucose 6-phosphate:phosphate antiporter activity"/>
    <property type="evidence" value="ECO:0007669"/>
    <property type="project" value="TreeGrafter"/>
</dbReference>
<dbReference type="PANTHER" id="PTHR43826">
    <property type="entry name" value="GLUCOSE-6-PHOSPHATE EXCHANGER SLC37A4"/>
    <property type="match status" value="1"/>
</dbReference>
<keyword evidence="2 5" id="KW-0812">Transmembrane</keyword>
<evidence type="ECO:0000313" key="7">
    <source>
        <dbReference type="EMBL" id="MDY5140084.1"/>
    </source>
</evidence>
<accession>A0AAW9HE54</accession>
<feature type="transmembrane region" description="Helical" evidence="5">
    <location>
        <begin position="57"/>
        <end position="77"/>
    </location>
</feature>
<feature type="transmembrane region" description="Helical" evidence="5">
    <location>
        <begin position="242"/>
        <end position="267"/>
    </location>
</feature>
<dbReference type="Proteomes" id="UP001288320">
    <property type="component" value="Unassembled WGS sequence"/>
</dbReference>
<dbReference type="InterPro" id="IPR051337">
    <property type="entry name" value="OPA_Antiporter"/>
</dbReference>